<dbReference type="Proteomes" id="UP000298327">
    <property type="component" value="Unassembled WGS sequence"/>
</dbReference>
<feature type="compositionally biased region" description="Low complexity" evidence="1">
    <location>
        <begin position="210"/>
        <end position="224"/>
    </location>
</feature>
<feature type="compositionally biased region" description="Basic and acidic residues" evidence="1">
    <location>
        <begin position="632"/>
        <end position="643"/>
    </location>
</feature>
<feature type="compositionally biased region" description="Basic and acidic residues" evidence="1">
    <location>
        <begin position="360"/>
        <end position="565"/>
    </location>
</feature>
<dbReference type="AlphaFoldDB" id="A0A4Y9YWU9"/>
<proteinExistence type="predicted"/>
<feature type="compositionally biased region" description="Polar residues" evidence="1">
    <location>
        <begin position="166"/>
        <end position="177"/>
    </location>
</feature>
<feature type="compositionally biased region" description="Low complexity" evidence="1">
    <location>
        <begin position="149"/>
        <end position="164"/>
    </location>
</feature>
<feature type="compositionally biased region" description="Pro residues" evidence="1">
    <location>
        <begin position="60"/>
        <end position="70"/>
    </location>
</feature>
<evidence type="ECO:0000313" key="2">
    <source>
        <dbReference type="EMBL" id="TFY66692.1"/>
    </source>
</evidence>
<dbReference type="STRING" id="205917.A0A4Y9YWU9"/>
<feature type="compositionally biased region" description="Pro residues" evidence="1">
    <location>
        <begin position="334"/>
        <end position="352"/>
    </location>
</feature>
<name>A0A4Y9YWU9_9AGAM</name>
<organism evidence="2 3">
    <name type="scientific">Dentipellis fragilis</name>
    <dbReference type="NCBI Taxonomy" id="205917"/>
    <lineage>
        <taxon>Eukaryota</taxon>
        <taxon>Fungi</taxon>
        <taxon>Dikarya</taxon>
        <taxon>Basidiomycota</taxon>
        <taxon>Agaricomycotina</taxon>
        <taxon>Agaricomycetes</taxon>
        <taxon>Russulales</taxon>
        <taxon>Hericiaceae</taxon>
        <taxon>Dentipellis</taxon>
    </lineage>
</organism>
<evidence type="ECO:0000313" key="3">
    <source>
        <dbReference type="Proteomes" id="UP000298327"/>
    </source>
</evidence>
<feature type="region of interest" description="Disordered" evidence="1">
    <location>
        <begin position="106"/>
        <end position="676"/>
    </location>
</feature>
<reference evidence="2 3" key="1">
    <citation type="submission" date="2019-02" db="EMBL/GenBank/DDBJ databases">
        <title>Genome sequencing of the rare red list fungi Dentipellis fragilis.</title>
        <authorList>
            <person name="Buettner E."/>
            <person name="Kellner H."/>
        </authorList>
    </citation>
    <scope>NUCLEOTIDE SEQUENCE [LARGE SCALE GENOMIC DNA]</scope>
    <source>
        <strain evidence="2 3">DSM 105465</strain>
    </source>
</reference>
<evidence type="ECO:0000256" key="1">
    <source>
        <dbReference type="SAM" id="MobiDB-lite"/>
    </source>
</evidence>
<feature type="compositionally biased region" description="Low complexity" evidence="1">
    <location>
        <begin position="12"/>
        <end position="28"/>
    </location>
</feature>
<feature type="region of interest" description="Disordered" evidence="1">
    <location>
        <begin position="1"/>
        <end position="91"/>
    </location>
</feature>
<accession>A0A4Y9YWU9</accession>
<comment type="caution">
    <text evidence="2">The sequence shown here is derived from an EMBL/GenBank/DDBJ whole genome shotgun (WGS) entry which is preliminary data.</text>
</comment>
<feature type="compositionally biased region" description="Polar residues" evidence="1">
    <location>
        <begin position="29"/>
        <end position="44"/>
    </location>
</feature>
<feature type="compositionally biased region" description="Low complexity" evidence="1">
    <location>
        <begin position="115"/>
        <end position="129"/>
    </location>
</feature>
<sequence>DSRRQGSNPFIAPSTSSPQSSLGASSATIVPSSHSLSKTPTIDPSSFPLPVTPAKLLDPTPLPALPPAPAPQHSADRLSDGLASSIVPPHSVPAVQAPQHFLLSKPTLLRPATPPSSHSWPPLSPLGLSEQWTAPWQHNQSPPDSPKHTLLTSLGPRLPSRPSSPANPWSRGSSSNDSPDKPATQSDRSRSSSPRGRIAALSTVWRERSPSLSSLPLNPSGASSYTSGSPEIVDSLDNRPRSPGSEVYTASPKYQISSSMSSSPSPPHAPEELPSLSPVSETFEMILEGPSSSQTTPSATGTFRRGRPQARETRELSFSMPSGTDECPTSTPFPSRPLPTTPAPTAPFPTAPLPNISLPDIRDRKTESSVVVHKETARDTFMQAKEDREKQVREERDRQAMQARVEHDRQTREERDRQTREERDRQIREERDRQAIQVREERDRQAREEHDRQAREDRDRQAKEERDRQAREERGRQAMQSREERDRQATQVREERDRQPREEYDRQAIQAREERDRQAMEERDRQAREERDRQAREERDRRGREERDRQAREEHDRQAREERGRLQVRGPRQVSISMSKVGAEGPQPSAFSSQPPPTAPLPTISLPDTTHTKKESSVTPEKPSFHHAYTQPREDRGRTEKPTRPIMFPTSSAPPPSNVKNESRSYNEYDDSVQNV</sequence>
<dbReference type="EMBL" id="SEOQ01000226">
    <property type="protein sequence ID" value="TFY66692.1"/>
    <property type="molecule type" value="Genomic_DNA"/>
</dbReference>
<feature type="compositionally biased region" description="Polar residues" evidence="1">
    <location>
        <begin position="290"/>
        <end position="301"/>
    </location>
</feature>
<keyword evidence="3" id="KW-1185">Reference proteome</keyword>
<protein>
    <submittedName>
        <fullName evidence="2">Uncharacterized protein</fullName>
    </submittedName>
</protein>
<feature type="compositionally biased region" description="Polar residues" evidence="1">
    <location>
        <begin position="130"/>
        <end position="142"/>
    </location>
</feature>
<feature type="non-terminal residue" evidence="2">
    <location>
        <position position="1"/>
    </location>
</feature>
<gene>
    <name evidence="2" type="ORF">EVG20_g4397</name>
</gene>